<dbReference type="GO" id="GO:0005524">
    <property type="term" value="F:ATP binding"/>
    <property type="evidence" value="ECO:0007669"/>
    <property type="project" value="InterPro"/>
</dbReference>
<dbReference type="InterPro" id="IPR038718">
    <property type="entry name" value="SNF2-like_sf"/>
</dbReference>
<keyword evidence="10" id="KW-1185">Reference proteome</keyword>
<dbReference type="WBParaSite" id="jg527">
    <property type="protein sequence ID" value="jg527"/>
    <property type="gene ID" value="jg527"/>
</dbReference>
<dbReference type="PROSITE" id="PS51194">
    <property type="entry name" value="HELICASE_CTER"/>
    <property type="match status" value="1"/>
</dbReference>
<evidence type="ECO:0000256" key="4">
    <source>
        <dbReference type="ARBA" id="ARBA00022776"/>
    </source>
</evidence>
<sequence length="970" mass="109128">MNKWFPLCRVAILHSSGSHSGPKYRLISKIGVHRRHGSVLITSYSTYTVEHKAILKTDWHYATITLKELRTPHRLILSGSPMQNNLKNFEFLEKFSVPITQGGYANATAIQVRTAYKCACVLRDAIAPYMLRRMKKDVEMVLQLPEKTEQILFCEITECQRALYEIICIQKNVAAFCPGKWTPCWINHTSKAVQSSRSGQWRPNKHDEYDVKLDPEMEFGAASRSGKLIVIKSLLRLWSEQKQKVLLFSQSKQMLTILEKFVILEGIPTCAWMVPRQSLKRQGLVEKFNKEENVFVFLLTTRVGGLGVNLTGANRVVIFDPDWNPATDMQARERAWRIGQTRNVTVYRLLSSGTIEEKIYQRQIFKHFLTNKVLADPKQQRFFKTNDLHELFTLGSTNSKKHGTETAAIFSSTVAEVTKKNFFDQRACEKNPPKQRGKRKAISPEPSKTLVNLLTAEYDEELPMDDQNVEVVLSEHKKQQLQLMAKKMAANLDKYVSSKVVNDSEAVSKKSRRASRKKVGLLDGAHKIPFLAKQRNYQPKEDTPTNKEQDDFVLHSLLKNSGVTSALRHDHIISSGSASDIQLVEDEADTVARRAAEVLKRSRRVHDQFVQNVSSSNSSKLFGTKQSSDFAAEANIQSESSNKSTASGSSLLQSIRLRKEKMLDNNLPSSGQEQSNMEGETLQNYPSLVSQLRPHTFTTGDRYEKLAEDVRAFFVKQNGRASTSEVLFKFKNKVAPSDSFAFRVFSIDILSYEQKVSSTGEQQLCPWQKNAVPKGGSSSSNPKTNLHRVAANNARILKKMPFIAIDEKAIGNSSDDLIKSIELNSMSLELGNKAEAEDDIISISESVARSDFTHFTNCTNPTFNPVHREWKSGSKLHAEVVSVLAAVAEVIRQNGGTETDVEYFGALLSSLQSTPNNEYSKVAAIAYLLHLNAKKVSKPVLLKLFSQATKIICTKMNGMRQTPMNTHPLP</sequence>
<dbReference type="InterPro" id="IPR049730">
    <property type="entry name" value="SNF2/RAD54-like_C"/>
</dbReference>
<proteinExistence type="predicted"/>
<keyword evidence="4" id="KW-0498">Mitosis</keyword>
<keyword evidence="6" id="KW-0131">Cell cycle</keyword>
<evidence type="ECO:0000256" key="3">
    <source>
        <dbReference type="ARBA" id="ARBA00022618"/>
    </source>
</evidence>
<dbReference type="InterPro" id="IPR001650">
    <property type="entry name" value="Helicase_C-like"/>
</dbReference>
<dbReference type="CDD" id="cd18793">
    <property type="entry name" value="SF2_C_SNF"/>
    <property type="match status" value="1"/>
</dbReference>
<comment type="subunit">
    <text evidence="1">Interacts (via N-terminus) with spn-A/Rad51.</text>
</comment>
<reference evidence="11" key="1">
    <citation type="submission" date="2022-11" db="UniProtKB">
        <authorList>
            <consortium name="WormBaseParasite"/>
        </authorList>
    </citation>
    <scope>IDENTIFICATION</scope>
</reference>
<evidence type="ECO:0000256" key="6">
    <source>
        <dbReference type="ARBA" id="ARBA00023306"/>
    </source>
</evidence>
<evidence type="ECO:0000256" key="1">
    <source>
        <dbReference type="ARBA" id="ARBA00011467"/>
    </source>
</evidence>
<name>A0A915ECN9_9BILA</name>
<dbReference type="Gene3D" id="3.40.50.300">
    <property type="entry name" value="P-loop containing nucleotide triphosphate hydrolases"/>
    <property type="match status" value="1"/>
</dbReference>
<dbReference type="GO" id="GO:0006283">
    <property type="term" value="P:transcription-coupled nucleotide-excision repair"/>
    <property type="evidence" value="ECO:0007669"/>
    <property type="project" value="TreeGrafter"/>
</dbReference>
<feature type="domain" description="Helicase C-terminal" evidence="9">
    <location>
        <begin position="230"/>
        <end position="389"/>
    </location>
</feature>
<dbReference type="InterPro" id="IPR000330">
    <property type="entry name" value="SNF2_N"/>
</dbReference>
<dbReference type="InterPro" id="IPR027417">
    <property type="entry name" value="P-loop_NTPase"/>
</dbReference>
<dbReference type="SMART" id="SM00490">
    <property type="entry name" value="HELICc"/>
    <property type="match status" value="1"/>
</dbReference>
<evidence type="ECO:0000256" key="5">
    <source>
        <dbReference type="ARBA" id="ARBA00022801"/>
    </source>
</evidence>
<dbReference type="AlphaFoldDB" id="A0A915ECN9"/>
<evidence type="ECO:0000313" key="11">
    <source>
        <dbReference type="WBParaSite" id="jg527"/>
    </source>
</evidence>
<dbReference type="Pfam" id="PF00271">
    <property type="entry name" value="Helicase_C"/>
    <property type="match status" value="1"/>
</dbReference>
<dbReference type="GO" id="GO:0005634">
    <property type="term" value="C:nucleus"/>
    <property type="evidence" value="ECO:0007669"/>
    <property type="project" value="TreeGrafter"/>
</dbReference>
<evidence type="ECO:0000256" key="2">
    <source>
        <dbReference type="ARBA" id="ARBA00015341"/>
    </source>
</evidence>
<evidence type="ECO:0000259" key="9">
    <source>
        <dbReference type="PROSITE" id="PS51194"/>
    </source>
</evidence>
<dbReference type="InterPro" id="IPR050496">
    <property type="entry name" value="SNF2_RAD54_helicase_repair"/>
</dbReference>
<keyword evidence="5" id="KW-0378">Hydrolase</keyword>
<evidence type="ECO:0000256" key="7">
    <source>
        <dbReference type="ARBA" id="ARBA00024776"/>
    </source>
</evidence>
<keyword evidence="3" id="KW-0132">Cell division</keyword>
<dbReference type="GO" id="GO:0008094">
    <property type="term" value="F:ATP-dependent activity, acting on DNA"/>
    <property type="evidence" value="ECO:0007669"/>
    <property type="project" value="TreeGrafter"/>
</dbReference>
<dbReference type="SUPFAM" id="SSF52540">
    <property type="entry name" value="P-loop containing nucleoside triphosphate hydrolases"/>
    <property type="match status" value="2"/>
</dbReference>
<evidence type="ECO:0000256" key="8">
    <source>
        <dbReference type="ARBA" id="ARBA00029956"/>
    </source>
</evidence>
<evidence type="ECO:0000313" key="10">
    <source>
        <dbReference type="Proteomes" id="UP000887574"/>
    </source>
</evidence>
<dbReference type="PANTHER" id="PTHR45629">
    <property type="entry name" value="SNF2/RAD54 FAMILY MEMBER"/>
    <property type="match status" value="1"/>
</dbReference>
<comment type="function">
    <text evidence="7">Involved in mitotic DNA repair and meiotic recombination. Functions in the recombinational DNA repair pathway. Essential for interhomolog gene conversion (GC), but may have a less important role in intersister GC than spn-A/Rad51. In the presence of DNA, spn-A/Rad51 enhances the ATPase activity of okr/Rad54.</text>
</comment>
<dbReference type="GO" id="GO:0051301">
    <property type="term" value="P:cell division"/>
    <property type="evidence" value="ECO:0007669"/>
    <property type="project" value="UniProtKB-KW"/>
</dbReference>
<dbReference type="PANTHER" id="PTHR45629:SF7">
    <property type="entry name" value="DNA EXCISION REPAIR PROTEIN ERCC-6-RELATED"/>
    <property type="match status" value="1"/>
</dbReference>
<accession>A0A915ECN9</accession>
<dbReference type="Gene3D" id="3.40.50.10810">
    <property type="entry name" value="Tandem AAA-ATPase domain"/>
    <property type="match status" value="1"/>
</dbReference>
<protein>
    <recommendedName>
        <fullName evidence="2">DNA repair and recombination protein RAD54-like</fullName>
    </recommendedName>
    <alternativeName>
        <fullName evidence="8">Protein okra</fullName>
    </alternativeName>
</protein>
<dbReference type="Pfam" id="PF00176">
    <property type="entry name" value="SNF2-rel_dom"/>
    <property type="match status" value="1"/>
</dbReference>
<organism evidence="10 11">
    <name type="scientific">Ditylenchus dipsaci</name>
    <dbReference type="NCBI Taxonomy" id="166011"/>
    <lineage>
        <taxon>Eukaryota</taxon>
        <taxon>Metazoa</taxon>
        <taxon>Ecdysozoa</taxon>
        <taxon>Nematoda</taxon>
        <taxon>Chromadorea</taxon>
        <taxon>Rhabditida</taxon>
        <taxon>Tylenchina</taxon>
        <taxon>Tylenchomorpha</taxon>
        <taxon>Sphaerularioidea</taxon>
        <taxon>Anguinidae</taxon>
        <taxon>Anguininae</taxon>
        <taxon>Ditylenchus</taxon>
    </lineage>
</organism>
<dbReference type="Proteomes" id="UP000887574">
    <property type="component" value="Unplaced"/>
</dbReference>
<dbReference type="GO" id="GO:0016787">
    <property type="term" value="F:hydrolase activity"/>
    <property type="evidence" value="ECO:0007669"/>
    <property type="project" value="UniProtKB-KW"/>
</dbReference>